<dbReference type="Proteomes" id="UP000184310">
    <property type="component" value="Unassembled WGS sequence"/>
</dbReference>
<dbReference type="Pfam" id="PF00583">
    <property type="entry name" value="Acetyltransf_1"/>
    <property type="match status" value="1"/>
</dbReference>
<dbReference type="InterPro" id="IPR016181">
    <property type="entry name" value="Acyl_CoA_acyltransferase"/>
</dbReference>
<dbReference type="RefSeq" id="WP_072984859.1">
    <property type="nucleotide sequence ID" value="NZ_FQZB01000004.1"/>
</dbReference>
<name>A0A1M6CDU6_9CLOT</name>
<evidence type="ECO:0000313" key="3">
    <source>
        <dbReference type="Proteomes" id="UP000184310"/>
    </source>
</evidence>
<protein>
    <submittedName>
        <fullName evidence="2">Acetyltransferase (GNAT) family protein</fullName>
    </submittedName>
</protein>
<dbReference type="STRING" id="1121302.SAMN02745163_00443"/>
<proteinExistence type="predicted"/>
<dbReference type="AlphaFoldDB" id="A0A1M6CDU6"/>
<accession>A0A1M6CDU6</accession>
<dbReference type="InterPro" id="IPR000182">
    <property type="entry name" value="GNAT_dom"/>
</dbReference>
<dbReference type="SUPFAM" id="SSF55729">
    <property type="entry name" value="Acyl-CoA N-acyltransferases (Nat)"/>
    <property type="match status" value="1"/>
</dbReference>
<dbReference type="PROSITE" id="PS51186">
    <property type="entry name" value="GNAT"/>
    <property type="match status" value="1"/>
</dbReference>
<gene>
    <name evidence="2" type="ORF">SAMN02745163_00443</name>
</gene>
<dbReference type="OrthoDB" id="2036043at2"/>
<dbReference type="Gene3D" id="3.40.630.30">
    <property type="match status" value="1"/>
</dbReference>
<reference evidence="2 3" key="1">
    <citation type="submission" date="2016-11" db="EMBL/GenBank/DDBJ databases">
        <authorList>
            <person name="Jaros S."/>
            <person name="Januszkiewicz K."/>
            <person name="Wedrychowicz H."/>
        </authorList>
    </citation>
    <scope>NUCLEOTIDE SEQUENCE [LARGE SCALE GENOMIC DNA]</scope>
    <source>
        <strain evidence="2 3">DSM 21758</strain>
    </source>
</reference>
<keyword evidence="2" id="KW-0808">Transferase</keyword>
<sequence>MEVKIIHNKEEVKKYLEDKNISNFMYHCSNIEKDFWEYSQFYGLYEGDKVIAMAIFIIKYGEPILLATSYCKEDKYQEILLEKLIVFLPSNLYSHLNIGSYKLLKNVNHVNSRCSFYNMKLNEDKFNFDNASENIVRINYEDKDKLIELFESSHPEYMLEEKYLKEGFFYGIWDKDKLISVAGVFSNSEEMGVMQIGNVTTHYEYRNKGLAKQVITKLIMDNKRKNRKFVLNVKKDNLGAINVYKKLGFEIIGEFEEVITE</sequence>
<feature type="domain" description="N-acetyltransferase" evidence="1">
    <location>
        <begin position="133"/>
        <end position="261"/>
    </location>
</feature>
<keyword evidence="3" id="KW-1185">Reference proteome</keyword>
<evidence type="ECO:0000313" key="2">
    <source>
        <dbReference type="EMBL" id="SHI59230.1"/>
    </source>
</evidence>
<evidence type="ECO:0000259" key="1">
    <source>
        <dbReference type="PROSITE" id="PS51186"/>
    </source>
</evidence>
<dbReference type="CDD" id="cd04301">
    <property type="entry name" value="NAT_SF"/>
    <property type="match status" value="1"/>
</dbReference>
<dbReference type="EMBL" id="FQZB01000004">
    <property type="protein sequence ID" value="SHI59230.1"/>
    <property type="molecule type" value="Genomic_DNA"/>
</dbReference>
<organism evidence="2 3">
    <name type="scientific">Clostridium cavendishii DSM 21758</name>
    <dbReference type="NCBI Taxonomy" id="1121302"/>
    <lineage>
        <taxon>Bacteria</taxon>
        <taxon>Bacillati</taxon>
        <taxon>Bacillota</taxon>
        <taxon>Clostridia</taxon>
        <taxon>Eubacteriales</taxon>
        <taxon>Clostridiaceae</taxon>
        <taxon>Clostridium</taxon>
    </lineage>
</organism>
<dbReference type="GO" id="GO:0016747">
    <property type="term" value="F:acyltransferase activity, transferring groups other than amino-acyl groups"/>
    <property type="evidence" value="ECO:0007669"/>
    <property type="project" value="InterPro"/>
</dbReference>